<dbReference type="AlphaFoldDB" id="A0A2P7AMP6"/>
<evidence type="ECO:0000313" key="2">
    <source>
        <dbReference type="Proteomes" id="UP000241158"/>
    </source>
</evidence>
<protein>
    <submittedName>
        <fullName evidence="1">Uncharacterized protein</fullName>
    </submittedName>
</protein>
<dbReference type="InterPro" id="IPR046184">
    <property type="entry name" value="DUF6212"/>
</dbReference>
<dbReference type="RefSeq" id="WP_106718924.1">
    <property type="nucleotide sequence ID" value="NZ_JACHXT010000005.1"/>
</dbReference>
<dbReference type="EMBL" id="PGGN01000005">
    <property type="protein sequence ID" value="PSH55482.1"/>
    <property type="molecule type" value="Genomic_DNA"/>
</dbReference>
<evidence type="ECO:0000313" key="1">
    <source>
        <dbReference type="EMBL" id="PSH55482.1"/>
    </source>
</evidence>
<reference evidence="2" key="1">
    <citation type="submission" date="2017-11" db="EMBL/GenBank/DDBJ databases">
        <authorList>
            <person name="Kuznetsova I."/>
            <person name="Sazanova A."/>
            <person name="Chirak E."/>
            <person name="Safronova V."/>
            <person name="Willems A."/>
        </authorList>
    </citation>
    <scope>NUCLEOTIDE SEQUENCE [LARGE SCALE GENOMIC DNA]</scope>
    <source>
        <strain evidence="2">PEPV15</strain>
    </source>
</reference>
<comment type="caution">
    <text evidence="1">The sequence shown here is derived from an EMBL/GenBank/DDBJ whole genome shotgun (WGS) entry which is preliminary data.</text>
</comment>
<gene>
    <name evidence="1" type="ORF">CU100_22835</name>
</gene>
<keyword evidence="2" id="KW-1185">Reference proteome</keyword>
<name>A0A2P7AMP6_9HYPH</name>
<dbReference type="Proteomes" id="UP000241158">
    <property type="component" value="Unassembled WGS sequence"/>
</dbReference>
<organism evidence="1 2">
    <name type="scientific">Phyllobacterium endophyticum</name>
    <dbReference type="NCBI Taxonomy" id="1149773"/>
    <lineage>
        <taxon>Bacteria</taxon>
        <taxon>Pseudomonadati</taxon>
        <taxon>Pseudomonadota</taxon>
        <taxon>Alphaproteobacteria</taxon>
        <taxon>Hyphomicrobiales</taxon>
        <taxon>Phyllobacteriaceae</taxon>
        <taxon>Phyllobacterium</taxon>
    </lineage>
</organism>
<dbReference type="OrthoDB" id="8145930at2"/>
<dbReference type="Pfam" id="PF19717">
    <property type="entry name" value="DUF6212"/>
    <property type="match status" value="1"/>
</dbReference>
<proteinExistence type="predicted"/>
<sequence length="509" mass="55854">MTVQTSYKLSPAAKSLREIDLLKEPILLRMGIDHDEIPDGLSKAVKILGFEGVKDDAAILSDSSGQKFEMHEAPLCTLAVLINPVHRGRDKRLLDWLKSRGIVDEPTVFEWHSGKEIETAGLIIQKLVSLLSFDARKITQSNRELLALRTLNDNLQNRFAAVESFVDRQGLQPFDLAFSNEPVSSSSRANVLADASYDGLSQILPVASAGVSAVAIHFERLVRRDDATLSAQLVTLEDMCIVESWEVPLSKLGQGWNYLGLSRTLAGLRRTLSLRLRIDGIDDEMPLLSLGGLQPLEMFQVRDAANDSPLLKNSLALQIWCGMPGILLPSWANYLPAQSREAGDGGFREIPMATGILELADLSNTDEISFEFAAILPLPEERAIGCHPPSSGVTIGHIPAACPPNILRVSSSAVIDNEESKDVDFALVIASDIQNARQLLDEQRQPVSGEGFSGWVSVAPGEEPRLNAFITEQVRVWQNIYIATRMKNKPGDNAFAWAKFRNISLMVNG</sequence>
<accession>A0A2P7AMP6</accession>